<dbReference type="RefSeq" id="XP_009493060.1">
    <property type="nucleotide sequence ID" value="XM_009494785.1"/>
</dbReference>
<name>A0A058ZG68_FONAL</name>
<protein>
    <submittedName>
        <fullName evidence="1">Uncharacterized protein</fullName>
    </submittedName>
</protein>
<dbReference type="EMBL" id="KB932201">
    <property type="protein sequence ID" value="KCV73359.1"/>
    <property type="molecule type" value="Genomic_DNA"/>
</dbReference>
<keyword evidence="2" id="KW-1185">Reference proteome</keyword>
<gene>
    <name evidence="1" type="ORF">H696_00898</name>
</gene>
<reference evidence="1" key="1">
    <citation type="submission" date="2013-04" db="EMBL/GenBank/DDBJ databases">
        <title>The Genome Sequence of Fonticula alba ATCC 38817.</title>
        <authorList>
            <consortium name="The Broad Institute Genomics Platform"/>
            <person name="Russ C."/>
            <person name="Cuomo C."/>
            <person name="Burger G."/>
            <person name="Gray M.W."/>
            <person name="Holland P.W.H."/>
            <person name="King N."/>
            <person name="Lang F.B.F."/>
            <person name="Roger A.J."/>
            <person name="Ruiz-Trillo I."/>
            <person name="Brown M."/>
            <person name="Walker B."/>
            <person name="Young S."/>
            <person name="Zeng Q."/>
            <person name="Gargeya S."/>
            <person name="Fitzgerald M."/>
            <person name="Haas B."/>
            <person name="Abouelleil A."/>
            <person name="Allen A.W."/>
            <person name="Alvarado L."/>
            <person name="Arachchi H.M."/>
            <person name="Berlin A.M."/>
            <person name="Chapman S.B."/>
            <person name="Gainer-Dewar J."/>
            <person name="Goldberg J."/>
            <person name="Griggs A."/>
            <person name="Gujja S."/>
            <person name="Hansen M."/>
            <person name="Howarth C."/>
            <person name="Imamovic A."/>
            <person name="Ireland A."/>
            <person name="Larimer J."/>
            <person name="McCowan C."/>
            <person name="Murphy C."/>
            <person name="Pearson M."/>
            <person name="Poon T.W."/>
            <person name="Priest M."/>
            <person name="Roberts A."/>
            <person name="Saif S."/>
            <person name="Shea T."/>
            <person name="Sisk P."/>
            <person name="Sykes S."/>
            <person name="Wortman J."/>
            <person name="Nusbaum C."/>
            <person name="Birren B."/>
        </authorList>
    </citation>
    <scope>NUCLEOTIDE SEQUENCE [LARGE SCALE GENOMIC DNA]</scope>
    <source>
        <strain evidence="1">ATCC 38817</strain>
    </source>
</reference>
<dbReference type="CDD" id="cd22921">
    <property type="entry name" value="HFD_CENP-X"/>
    <property type="match status" value="1"/>
</dbReference>
<organism evidence="1">
    <name type="scientific">Fonticula alba</name>
    <name type="common">Slime mold</name>
    <dbReference type="NCBI Taxonomy" id="691883"/>
    <lineage>
        <taxon>Eukaryota</taxon>
        <taxon>Rotosphaerida</taxon>
        <taxon>Fonticulaceae</taxon>
        <taxon>Fonticula</taxon>
    </lineage>
</organism>
<accession>A0A058ZG68</accession>
<sequence>MSNTQQDTPAVLSTDASLIMQAEFANPSTKMSREATLLVGEYLRLLVVAEGADTIALAHLEQNLPQLLLDF</sequence>
<dbReference type="OrthoDB" id="2500381at2759"/>
<dbReference type="Gene3D" id="6.10.130.30">
    <property type="match status" value="1"/>
</dbReference>
<dbReference type="Proteomes" id="UP000030693">
    <property type="component" value="Unassembled WGS sequence"/>
</dbReference>
<evidence type="ECO:0000313" key="2">
    <source>
        <dbReference type="Proteomes" id="UP000030693"/>
    </source>
</evidence>
<proteinExistence type="predicted"/>
<evidence type="ECO:0000313" key="1">
    <source>
        <dbReference type="EMBL" id="KCV73359.1"/>
    </source>
</evidence>
<dbReference type="AlphaFoldDB" id="A0A058ZG68"/>
<dbReference type="GeneID" id="20525623"/>